<reference evidence="1 2" key="1">
    <citation type="submission" date="2018-10" db="EMBL/GenBank/DDBJ databases">
        <title>Genomic Encyclopedia of Type Strains, Phase IV (KMG-IV): sequencing the most valuable type-strain genomes for metagenomic binning, comparative biology and taxonomic classification.</title>
        <authorList>
            <person name="Goeker M."/>
        </authorList>
    </citation>
    <scope>NUCLEOTIDE SEQUENCE [LARGE SCALE GENOMIC DNA]</scope>
    <source>
        <strain evidence="1 2">DSM 20549</strain>
    </source>
</reference>
<proteinExistence type="predicted"/>
<evidence type="ECO:0000313" key="2">
    <source>
        <dbReference type="Proteomes" id="UP000280791"/>
    </source>
</evidence>
<accession>A0A497YJ81</accession>
<keyword evidence="2" id="KW-1185">Reference proteome</keyword>
<gene>
    <name evidence="1" type="ORF">DFR62_2037</name>
</gene>
<comment type="caution">
    <text evidence="1">The sequence shown here is derived from an EMBL/GenBank/DDBJ whole genome shotgun (WGS) entry which is preliminary data.</text>
</comment>
<organism evidence="1 2">
    <name type="scientific">Planococcus citreus</name>
    <dbReference type="NCBI Taxonomy" id="1373"/>
    <lineage>
        <taxon>Bacteria</taxon>
        <taxon>Bacillati</taxon>
        <taxon>Bacillota</taxon>
        <taxon>Bacilli</taxon>
        <taxon>Bacillales</taxon>
        <taxon>Caryophanaceae</taxon>
        <taxon>Planococcus</taxon>
    </lineage>
</organism>
<sequence>MFSEAYRSLSVGSRPSLLSRNCGLRGLGRLADPLESSERFSKYLDRSLILNVGKMILV</sequence>
<protein>
    <submittedName>
        <fullName evidence="1">Uncharacterized protein</fullName>
    </submittedName>
</protein>
<name>A0A497YJ81_9BACL</name>
<dbReference type="Proteomes" id="UP000280791">
    <property type="component" value="Unassembled WGS sequence"/>
</dbReference>
<dbReference type="EMBL" id="RCCP01000002">
    <property type="protein sequence ID" value="RLJ87239.1"/>
    <property type="molecule type" value="Genomic_DNA"/>
</dbReference>
<evidence type="ECO:0000313" key="1">
    <source>
        <dbReference type="EMBL" id="RLJ87239.1"/>
    </source>
</evidence>
<dbReference type="AlphaFoldDB" id="A0A497YJ81"/>